<accession>A0A9Q1LDS9</accession>
<feature type="region of interest" description="Disordered" evidence="1">
    <location>
        <begin position="1"/>
        <end position="22"/>
    </location>
</feature>
<name>A0A9Q1LDS9_9SOLA</name>
<organism evidence="2 3">
    <name type="scientific">Anisodus acutangulus</name>
    <dbReference type="NCBI Taxonomy" id="402998"/>
    <lineage>
        <taxon>Eukaryota</taxon>
        <taxon>Viridiplantae</taxon>
        <taxon>Streptophyta</taxon>
        <taxon>Embryophyta</taxon>
        <taxon>Tracheophyta</taxon>
        <taxon>Spermatophyta</taxon>
        <taxon>Magnoliopsida</taxon>
        <taxon>eudicotyledons</taxon>
        <taxon>Gunneridae</taxon>
        <taxon>Pentapetalae</taxon>
        <taxon>asterids</taxon>
        <taxon>lamiids</taxon>
        <taxon>Solanales</taxon>
        <taxon>Solanaceae</taxon>
        <taxon>Solanoideae</taxon>
        <taxon>Hyoscyameae</taxon>
        <taxon>Anisodus</taxon>
    </lineage>
</organism>
<dbReference type="Proteomes" id="UP001152561">
    <property type="component" value="Unassembled WGS sequence"/>
</dbReference>
<feature type="compositionally biased region" description="Polar residues" evidence="1">
    <location>
        <begin position="1"/>
        <end position="14"/>
    </location>
</feature>
<sequence>MLITPNHGSKSPSRSGKEPKELFDDVDTQSEDFCAISLTKGDGELQQVMEDVLAFGCLGVVRNQVAHHWRWSKRDYNRCGEDGGIFEHYCRLCGGGKIQNEKKKKLETLKATDVEKVELPRPAADVDKTSYVPMPIVKVLKAKDVHVQVISEEIF</sequence>
<reference evidence="3" key="1">
    <citation type="journal article" date="2023" name="Proc. Natl. Acad. Sci. U.S.A.">
        <title>Genomic and structural basis for evolution of tropane alkaloid biosynthesis.</title>
        <authorList>
            <person name="Wanga Y.-J."/>
            <person name="Taina T."/>
            <person name="Yua J.-Y."/>
            <person name="Lia J."/>
            <person name="Xua B."/>
            <person name="Chenc J."/>
            <person name="D'Auriad J.C."/>
            <person name="Huanga J.-P."/>
            <person name="Huanga S.-X."/>
        </authorList>
    </citation>
    <scope>NUCLEOTIDE SEQUENCE [LARGE SCALE GENOMIC DNA]</scope>
    <source>
        <strain evidence="3">cv. KIB-2019</strain>
    </source>
</reference>
<evidence type="ECO:0000256" key="1">
    <source>
        <dbReference type="SAM" id="MobiDB-lite"/>
    </source>
</evidence>
<keyword evidence="3" id="KW-1185">Reference proteome</keyword>
<protein>
    <submittedName>
        <fullName evidence="2">Uncharacterized protein</fullName>
    </submittedName>
</protein>
<dbReference type="AlphaFoldDB" id="A0A9Q1LDS9"/>
<comment type="caution">
    <text evidence="2">The sequence shown here is derived from an EMBL/GenBank/DDBJ whole genome shotgun (WGS) entry which is preliminary data.</text>
</comment>
<gene>
    <name evidence="2" type="ORF">K7X08_016463</name>
</gene>
<dbReference type="EMBL" id="JAJAGQ010000019">
    <property type="protein sequence ID" value="KAJ8534735.1"/>
    <property type="molecule type" value="Genomic_DNA"/>
</dbReference>
<proteinExistence type="predicted"/>
<evidence type="ECO:0000313" key="2">
    <source>
        <dbReference type="EMBL" id="KAJ8534735.1"/>
    </source>
</evidence>
<evidence type="ECO:0000313" key="3">
    <source>
        <dbReference type="Proteomes" id="UP001152561"/>
    </source>
</evidence>